<dbReference type="Proteomes" id="UP000566995">
    <property type="component" value="Unassembled WGS sequence"/>
</dbReference>
<dbReference type="SUPFAM" id="SSF54909">
    <property type="entry name" value="Dimeric alpha+beta barrel"/>
    <property type="match status" value="1"/>
</dbReference>
<accession>A0A7W7P1I1</accession>
<dbReference type="RefSeq" id="WP_184589443.1">
    <property type="nucleotide sequence ID" value="NZ_JACHLI010000008.1"/>
</dbReference>
<dbReference type="Gene3D" id="3.30.70.100">
    <property type="match status" value="1"/>
</dbReference>
<comment type="caution">
    <text evidence="1">The sequence shown here is derived from an EMBL/GenBank/DDBJ whole genome shotgun (WGS) entry which is preliminary data.</text>
</comment>
<dbReference type="EMBL" id="JACHLI010000008">
    <property type="protein sequence ID" value="MBB4863764.1"/>
    <property type="molecule type" value="Genomic_DNA"/>
</dbReference>
<evidence type="ECO:0000313" key="2">
    <source>
        <dbReference type="Proteomes" id="UP000566995"/>
    </source>
</evidence>
<dbReference type="InterPro" id="IPR011008">
    <property type="entry name" value="Dimeric_a/b-barrel"/>
</dbReference>
<organism evidence="1 2">
    <name type="scientific">Pseudomonas nitroreducens</name>
    <dbReference type="NCBI Taxonomy" id="46680"/>
    <lineage>
        <taxon>Bacteria</taxon>
        <taxon>Pseudomonadati</taxon>
        <taxon>Pseudomonadota</taxon>
        <taxon>Gammaproteobacteria</taxon>
        <taxon>Pseudomonadales</taxon>
        <taxon>Pseudomonadaceae</taxon>
        <taxon>Pseudomonas</taxon>
    </lineage>
</organism>
<sequence length="119" mass="13646">MTQPAPITAQACVDNPHFILQIEIDVTPQQRPHIAARLCDYLTHLQELFYRRPGYLASELHAEGEPQRLVGRLHWRRQEDWEAAWDCRQTASDLFADSLLKLGARSIRFGSGETEHNPA</sequence>
<evidence type="ECO:0000313" key="1">
    <source>
        <dbReference type="EMBL" id="MBB4863764.1"/>
    </source>
</evidence>
<gene>
    <name evidence="1" type="ORF">HNP46_002616</name>
</gene>
<proteinExistence type="predicted"/>
<dbReference type="AlphaFoldDB" id="A0A7W7P1I1"/>
<protein>
    <recommendedName>
        <fullName evidence="3">Antibiotic biosynthesis monooxygenase</fullName>
    </recommendedName>
</protein>
<name>A0A7W7P1I1_PSENT</name>
<reference evidence="1 2" key="1">
    <citation type="submission" date="2020-08" db="EMBL/GenBank/DDBJ databases">
        <title>Functional genomics of gut bacteria from endangered species of beetles.</title>
        <authorList>
            <person name="Carlos-Shanley C."/>
        </authorList>
    </citation>
    <scope>NUCLEOTIDE SEQUENCE [LARGE SCALE GENOMIC DNA]</scope>
    <source>
        <strain evidence="1 2">S00179</strain>
    </source>
</reference>
<evidence type="ECO:0008006" key="3">
    <source>
        <dbReference type="Google" id="ProtNLM"/>
    </source>
</evidence>